<reference evidence="3" key="1">
    <citation type="journal article" date="2021" name="PeerJ">
        <title>Extensive microbial diversity within the chicken gut microbiome revealed by metagenomics and culture.</title>
        <authorList>
            <person name="Gilroy R."/>
            <person name="Ravi A."/>
            <person name="Getino M."/>
            <person name="Pursley I."/>
            <person name="Horton D.L."/>
            <person name="Alikhan N.F."/>
            <person name="Baker D."/>
            <person name="Gharbi K."/>
            <person name="Hall N."/>
            <person name="Watson M."/>
            <person name="Adriaenssens E.M."/>
            <person name="Foster-Nyarko E."/>
            <person name="Jarju S."/>
            <person name="Secka A."/>
            <person name="Antonio M."/>
            <person name="Oren A."/>
            <person name="Chaudhuri R.R."/>
            <person name="La Ragione R."/>
            <person name="Hildebrand F."/>
            <person name="Pallen M.J."/>
        </authorList>
    </citation>
    <scope>NUCLEOTIDE SEQUENCE</scope>
    <source>
        <strain evidence="3">ChiSxjej1B13-11762</strain>
    </source>
</reference>
<feature type="transmembrane region" description="Helical" evidence="1">
    <location>
        <begin position="27"/>
        <end position="47"/>
    </location>
</feature>
<name>A0A9D1UFA4_9FIRM</name>
<evidence type="ECO:0000313" key="4">
    <source>
        <dbReference type="Proteomes" id="UP000824263"/>
    </source>
</evidence>
<keyword evidence="1" id="KW-0472">Membrane</keyword>
<dbReference type="AlphaFoldDB" id="A0A9D1UFA4"/>
<dbReference type="InterPro" id="IPR025588">
    <property type="entry name" value="YcxB-like_C"/>
</dbReference>
<gene>
    <name evidence="3" type="ORF">H9873_08480</name>
</gene>
<evidence type="ECO:0000256" key="1">
    <source>
        <dbReference type="SAM" id="Phobius"/>
    </source>
</evidence>
<protein>
    <submittedName>
        <fullName evidence="3">YcxB family protein</fullName>
    </submittedName>
</protein>
<feature type="domain" description="YcxB-like C-terminal" evidence="2">
    <location>
        <begin position="94"/>
        <end position="149"/>
    </location>
</feature>
<proteinExistence type="predicted"/>
<evidence type="ECO:0000259" key="2">
    <source>
        <dbReference type="Pfam" id="PF14317"/>
    </source>
</evidence>
<dbReference type="EMBL" id="DXGF01000147">
    <property type="protein sequence ID" value="HIW84345.1"/>
    <property type="molecule type" value="Genomic_DNA"/>
</dbReference>
<accession>A0A9D1UFA4</accession>
<sequence length="183" mass="20539">MSVKVEVRMDAGSMADFMVYHIFSGKAGIMALALGGLNIGFAVVFAMRENFGLTGLFLAFAALVLAGFPYIIRRKVVKQVEASERLRAPVTYTFDEEGIETVREDDSGKASWEQFQKAVSRKRIIILYDAHRHAIVLPVDQLGEDYRPVVDMIRTHMPARAMKIRPVKMEEKEGVSDDQGDKQ</sequence>
<dbReference type="Pfam" id="PF14317">
    <property type="entry name" value="YcxB"/>
    <property type="match status" value="1"/>
</dbReference>
<keyword evidence="1" id="KW-1133">Transmembrane helix</keyword>
<organism evidence="3 4">
    <name type="scientific">Candidatus Dorea gallistercoris</name>
    <dbReference type="NCBI Taxonomy" id="2838542"/>
    <lineage>
        <taxon>Bacteria</taxon>
        <taxon>Bacillati</taxon>
        <taxon>Bacillota</taxon>
        <taxon>Clostridia</taxon>
        <taxon>Lachnospirales</taxon>
        <taxon>Lachnospiraceae</taxon>
        <taxon>Dorea</taxon>
    </lineage>
</organism>
<keyword evidence="1" id="KW-0812">Transmembrane</keyword>
<feature type="transmembrane region" description="Helical" evidence="1">
    <location>
        <begin position="53"/>
        <end position="72"/>
    </location>
</feature>
<reference evidence="3" key="2">
    <citation type="submission" date="2021-04" db="EMBL/GenBank/DDBJ databases">
        <authorList>
            <person name="Gilroy R."/>
        </authorList>
    </citation>
    <scope>NUCLEOTIDE SEQUENCE</scope>
    <source>
        <strain evidence="3">ChiSxjej1B13-11762</strain>
    </source>
</reference>
<comment type="caution">
    <text evidence="3">The sequence shown here is derived from an EMBL/GenBank/DDBJ whole genome shotgun (WGS) entry which is preliminary data.</text>
</comment>
<dbReference type="Proteomes" id="UP000824263">
    <property type="component" value="Unassembled WGS sequence"/>
</dbReference>
<evidence type="ECO:0000313" key="3">
    <source>
        <dbReference type="EMBL" id="HIW84345.1"/>
    </source>
</evidence>